<keyword evidence="10" id="KW-1185">Reference proteome</keyword>
<keyword evidence="2 7" id="KW-0963">Cytoplasm</keyword>
<proteinExistence type="inferred from homology"/>
<dbReference type="SUPFAM" id="SSF54814">
    <property type="entry name" value="Prokaryotic type KH domain (KH-domain type II)"/>
    <property type="match status" value="2"/>
</dbReference>
<evidence type="ECO:0000256" key="1">
    <source>
        <dbReference type="ARBA" id="ARBA00022472"/>
    </source>
</evidence>
<dbReference type="Pfam" id="PF13184">
    <property type="entry name" value="KH_NusA_1st"/>
    <property type="match status" value="1"/>
</dbReference>
<dbReference type="Proteomes" id="UP001208656">
    <property type="component" value="Unassembled WGS sequence"/>
</dbReference>
<dbReference type="InterPro" id="IPR004087">
    <property type="entry name" value="KH_dom"/>
</dbReference>
<dbReference type="Gene3D" id="2.40.50.140">
    <property type="entry name" value="Nucleic acid-binding proteins"/>
    <property type="match status" value="1"/>
</dbReference>
<dbReference type="PROSITE" id="PS50126">
    <property type="entry name" value="S1"/>
    <property type="match status" value="1"/>
</dbReference>
<dbReference type="Pfam" id="PF00575">
    <property type="entry name" value="S1"/>
    <property type="match status" value="1"/>
</dbReference>
<dbReference type="InterPro" id="IPR030842">
    <property type="entry name" value="TF_NusA_bacterial"/>
</dbReference>
<sequence>MSSELLDALDMLEKEKGISRDIIIEAIEAALVSAYKRNFNQAQNVRTNFNLTTGSMHVYARKEVVDEVFDSRLEISLDEARKINPNYDIGDIVEIEVTPKDFGRIAAQTAKQVVTQRVREAERGIIYEEFIDREDDIMTGIVQRKDNRFAYVTLGRAEALLPTSEQMPNEQYSHNDRIKVYITKVEKTTKGPQIYISRTHPNLLKRLFELEVPEIFDGTVEIMSVAREAGDRSKISVHSDNPEVDPVGACVGPKGSRVQAVVDELNGEKIDIVKYSKDPVEFVANALSPSKVLEVIVNEEEKSTVVIVPDYQLSLAIGKRGQNARLAAKLTGWKIDIKSESDAREAGIYPVEEPLFSPEITLDDITVDAEEWEKDSDSVHESITDEDK</sequence>
<dbReference type="PANTHER" id="PTHR22648">
    <property type="entry name" value="TRANSCRIPTION TERMINATION FACTOR NUSA"/>
    <property type="match status" value="1"/>
</dbReference>
<evidence type="ECO:0000256" key="3">
    <source>
        <dbReference type="ARBA" id="ARBA00022814"/>
    </source>
</evidence>
<keyword evidence="5 7" id="KW-0805">Transcription regulation</keyword>
<dbReference type="CDD" id="cd02134">
    <property type="entry name" value="KH-II_NusA_rpt1"/>
    <property type="match status" value="1"/>
</dbReference>
<comment type="subunit">
    <text evidence="7">Monomer. Binds directly to the core enzyme of the DNA-dependent RNA polymerase and to nascent RNA.</text>
</comment>
<evidence type="ECO:0000256" key="2">
    <source>
        <dbReference type="ARBA" id="ARBA00022490"/>
    </source>
</evidence>
<dbReference type="Gene3D" id="3.30.300.20">
    <property type="match status" value="2"/>
</dbReference>
<comment type="similarity">
    <text evidence="7">Belongs to the NusA family.</text>
</comment>
<dbReference type="EMBL" id="JAOUSE010000002">
    <property type="protein sequence ID" value="MCU9593054.1"/>
    <property type="molecule type" value="Genomic_DNA"/>
</dbReference>
<dbReference type="Pfam" id="PF08529">
    <property type="entry name" value="NusA_N"/>
    <property type="match status" value="1"/>
</dbReference>
<gene>
    <name evidence="7 9" type="primary">nusA</name>
    <name evidence="9" type="ORF">OEV82_01120</name>
</gene>
<dbReference type="InterPro" id="IPR015946">
    <property type="entry name" value="KH_dom-like_a/b"/>
</dbReference>
<dbReference type="InterPro" id="IPR009019">
    <property type="entry name" value="KH_sf_prok-type"/>
</dbReference>
<evidence type="ECO:0000313" key="10">
    <source>
        <dbReference type="Proteomes" id="UP001208656"/>
    </source>
</evidence>
<dbReference type="SMART" id="SM00322">
    <property type="entry name" value="KH"/>
    <property type="match status" value="2"/>
</dbReference>
<dbReference type="SMART" id="SM00316">
    <property type="entry name" value="S1"/>
    <property type="match status" value="1"/>
</dbReference>
<comment type="function">
    <text evidence="7">Participates in both transcription termination and antitermination.</text>
</comment>
<dbReference type="InterPro" id="IPR036555">
    <property type="entry name" value="NusA_N_sf"/>
</dbReference>
<dbReference type="Pfam" id="PF26594">
    <property type="entry name" value="KH_NusA_2nd"/>
    <property type="match status" value="1"/>
</dbReference>
<keyword evidence="3 7" id="KW-0889">Transcription antitermination</keyword>
<dbReference type="InterPro" id="IPR013735">
    <property type="entry name" value="TF_NusA_N"/>
</dbReference>
<comment type="caution">
    <text evidence="9">The sequence shown here is derived from an EMBL/GenBank/DDBJ whole genome shotgun (WGS) entry which is preliminary data.</text>
</comment>
<dbReference type="SUPFAM" id="SSF50249">
    <property type="entry name" value="Nucleic acid-binding proteins"/>
    <property type="match status" value="1"/>
</dbReference>
<keyword evidence="1 7" id="KW-0806">Transcription termination</keyword>
<comment type="subcellular location">
    <subcellularLocation>
        <location evidence="7">Cytoplasm</location>
    </subcellularLocation>
</comment>
<dbReference type="InterPro" id="IPR058582">
    <property type="entry name" value="KH_NusA_2nd"/>
</dbReference>
<dbReference type="PANTHER" id="PTHR22648:SF0">
    <property type="entry name" value="TRANSCRIPTION TERMINATION_ANTITERMINATION PROTEIN NUSA"/>
    <property type="match status" value="1"/>
</dbReference>
<dbReference type="InterPro" id="IPR010213">
    <property type="entry name" value="TF_NusA"/>
</dbReference>
<keyword evidence="6 7" id="KW-0804">Transcription</keyword>
<accession>A0ABT2WE32</accession>
<reference evidence="9 10" key="1">
    <citation type="submission" date="2022-10" db="EMBL/GenBank/DDBJ databases">
        <title>Description of Fervidibacillus gen. nov. in the family Fervidibacillaceae fam. nov. with two species, Fervidibacillus albus sp. nov., and Fervidibacillus halotolerans sp. nov., isolated from tidal flat sediments.</title>
        <authorList>
            <person name="Kwon K.K."/>
            <person name="Yang S.-H."/>
        </authorList>
    </citation>
    <scope>NUCLEOTIDE SEQUENCE [LARGE SCALE GENOMIC DNA]</scope>
    <source>
        <strain evidence="9 10">DSM 23332</strain>
    </source>
</reference>
<dbReference type="RefSeq" id="WP_263060734.1">
    <property type="nucleotide sequence ID" value="NZ_JAOUSE010000002.1"/>
</dbReference>
<protein>
    <recommendedName>
        <fullName evidence="7">Transcription termination/antitermination protein NusA</fullName>
    </recommendedName>
</protein>
<evidence type="ECO:0000256" key="6">
    <source>
        <dbReference type="ARBA" id="ARBA00023163"/>
    </source>
</evidence>
<dbReference type="InterPro" id="IPR003029">
    <property type="entry name" value="S1_domain"/>
</dbReference>
<dbReference type="HAMAP" id="MF_00945_B">
    <property type="entry name" value="NusA_B"/>
    <property type="match status" value="1"/>
</dbReference>
<dbReference type="CDD" id="cd04455">
    <property type="entry name" value="S1_NusA"/>
    <property type="match status" value="1"/>
</dbReference>
<dbReference type="NCBIfam" id="TIGR01953">
    <property type="entry name" value="NusA"/>
    <property type="match status" value="1"/>
</dbReference>
<dbReference type="CDD" id="cd22529">
    <property type="entry name" value="KH-II_NusA_rpt2"/>
    <property type="match status" value="1"/>
</dbReference>
<name>A0ABT2WE32_9BACI</name>
<organism evidence="9 10">
    <name type="scientific">Pallidibacillus thermolactis</name>
    <dbReference type="NCBI Taxonomy" id="251051"/>
    <lineage>
        <taxon>Bacteria</taxon>
        <taxon>Bacillati</taxon>
        <taxon>Bacillota</taxon>
        <taxon>Bacilli</taxon>
        <taxon>Bacillales</taxon>
        <taxon>Bacillaceae</taxon>
        <taxon>Pallidibacillus</taxon>
    </lineage>
</organism>
<evidence type="ECO:0000256" key="5">
    <source>
        <dbReference type="ARBA" id="ARBA00023015"/>
    </source>
</evidence>
<dbReference type="Gene3D" id="3.30.1480.10">
    <property type="entry name" value="NusA, N-terminal domain"/>
    <property type="match status" value="1"/>
</dbReference>
<evidence type="ECO:0000259" key="8">
    <source>
        <dbReference type="PROSITE" id="PS50126"/>
    </source>
</evidence>
<dbReference type="SUPFAM" id="SSF69705">
    <property type="entry name" value="Transcription factor NusA, N-terminal domain"/>
    <property type="match status" value="1"/>
</dbReference>
<evidence type="ECO:0000256" key="4">
    <source>
        <dbReference type="ARBA" id="ARBA00022884"/>
    </source>
</evidence>
<evidence type="ECO:0000313" key="9">
    <source>
        <dbReference type="EMBL" id="MCU9593054.1"/>
    </source>
</evidence>
<feature type="domain" description="S1 motif" evidence="8">
    <location>
        <begin position="135"/>
        <end position="199"/>
    </location>
</feature>
<evidence type="ECO:0000256" key="7">
    <source>
        <dbReference type="HAMAP-Rule" id="MF_00945"/>
    </source>
</evidence>
<dbReference type="InterPro" id="IPR025249">
    <property type="entry name" value="TF_NusA_KH_1st"/>
</dbReference>
<dbReference type="InterPro" id="IPR012340">
    <property type="entry name" value="NA-bd_OB-fold"/>
</dbReference>
<dbReference type="PROSITE" id="PS50084">
    <property type="entry name" value="KH_TYPE_1"/>
    <property type="match status" value="1"/>
</dbReference>
<keyword evidence="4 7" id="KW-0694">RNA-binding</keyword>